<dbReference type="Proteomes" id="UP001374535">
    <property type="component" value="Chromosome 9"/>
</dbReference>
<protein>
    <submittedName>
        <fullName evidence="2">Uncharacterized protein</fullName>
    </submittedName>
</protein>
<accession>A0AAQ3MTW9</accession>
<dbReference type="AlphaFoldDB" id="A0AAQ3MTW9"/>
<keyword evidence="3" id="KW-1185">Reference proteome</keyword>
<feature type="compositionally biased region" description="Polar residues" evidence="1">
    <location>
        <begin position="42"/>
        <end position="53"/>
    </location>
</feature>
<evidence type="ECO:0000256" key="1">
    <source>
        <dbReference type="SAM" id="MobiDB-lite"/>
    </source>
</evidence>
<evidence type="ECO:0000313" key="2">
    <source>
        <dbReference type="EMBL" id="WVY97102.1"/>
    </source>
</evidence>
<sequence length="144" mass="16669">MHLNFTGPTIQNIQIQPGFTLGPKRIPRGRSLQPPDWRQLPYRNSGNHQQVETTMAKPVSTATRNQIREEQNLMKNQIEALISDLKIKTTIFTPHPNSRPSICKETTKTPETGTTKTEPRKKFGIRTKFSVKPKREREEQRFSF</sequence>
<evidence type="ECO:0000313" key="3">
    <source>
        <dbReference type="Proteomes" id="UP001374535"/>
    </source>
</evidence>
<feature type="region of interest" description="Disordered" evidence="1">
    <location>
        <begin position="91"/>
        <end position="122"/>
    </location>
</feature>
<dbReference type="EMBL" id="CP144692">
    <property type="protein sequence ID" value="WVY97102.1"/>
    <property type="molecule type" value="Genomic_DNA"/>
</dbReference>
<proteinExistence type="predicted"/>
<feature type="compositionally biased region" description="Polar residues" evidence="1">
    <location>
        <begin position="91"/>
        <end position="100"/>
    </location>
</feature>
<name>A0AAQ3MTW9_VIGMU</name>
<feature type="region of interest" description="Disordered" evidence="1">
    <location>
        <begin position="33"/>
        <end position="60"/>
    </location>
</feature>
<reference evidence="2 3" key="1">
    <citation type="journal article" date="2023" name="Life. Sci Alliance">
        <title>Evolutionary insights into 3D genome organization and epigenetic landscape of Vigna mungo.</title>
        <authorList>
            <person name="Junaid A."/>
            <person name="Singh B."/>
            <person name="Bhatia S."/>
        </authorList>
    </citation>
    <scope>NUCLEOTIDE SEQUENCE [LARGE SCALE GENOMIC DNA]</scope>
    <source>
        <strain evidence="2">Urdbean</strain>
    </source>
</reference>
<gene>
    <name evidence="2" type="ORF">V8G54_029253</name>
</gene>
<organism evidence="2 3">
    <name type="scientific">Vigna mungo</name>
    <name type="common">Black gram</name>
    <name type="synonym">Phaseolus mungo</name>
    <dbReference type="NCBI Taxonomy" id="3915"/>
    <lineage>
        <taxon>Eukaryota</taxon>
        <taxon>Viridiplantae</taxon>
        <taxon>Streptophyta</taxon>
        <taxon>Embryophyta</taxon>
        <taxon>Tracheophyta</taxon>
        <taxon>Spermatophyta</taxon>
        <taxon>Magnoliopsida</taxon>
        <taxon>eudicotyledons</taxon>
        <taxon>Gunneridae</taxon>
        <taxon>Pentapetalae</taxon>
        <taxon>rosids</taxon>
        <taxon>fabids</taxon>
        <taxon>Fabales</taxon>
        <taxon>Fabaceae</taxon>
        <taxon>Papilionoideae</taxon>
        <taxon>50 kb inversion clade</taxon>
        <taxon>NPAAA clade</taxon>
        <taxon>indigoferoid/millettioid clade</taxon>
        <taxon>Phaseoleae</taxon>
        <taxon>Vigna</taxon>
    </lineage>
</organism>